<dbReference type="EMBL" id="BK015641">
    <property type="protein sequence ID" value="DAE17501.1"/>
    <property type="molecule type" value="Genomic_DNA"/>
</dbReference>
<proteinExistence type="predicted"/>
<accession>A0A8S5QFF1</accession>
<reference evidence="1" key="1">
    <citation type="journal article" date="2021" name="Proc. Natl. Acad. Sci. U.S.A.">
        <title>A Catalog of Tens of Thousands of Viruses from Human Metagenomes Reveals Hidden Associations with Chronic Diseases.</title>
        <authorList>
            <person name="Tisza M.J."/>
            <person name="Buck C.B."/>
        </authorList>
    </citation>
    <scope>NUCLEOTIDE SEQUENCE</scope>
    <source>
        <strain evidence="1">CtoRD1</strain>
    </source>
</reference>
<evidence type="ECO:0000313" key="1">
    <source>
        <dbReference type="EMBL" id="DAE17501.1"/>
    </source>
</evidence>
<sequence length="97" mass="10812">MVTVWMAILIFMGLGWQFAFEQWGITTDRGWDKDYWTFTYPIAMSSSLSAYIGRAAGGGSYSAIIKYLGSSELHWTDSGPDGKHGYGDTMYVIIIGH</sequence>
<name>A0A8S5QFF1_9CAUD</name>
<protein>
    <submittedName>
        <fullName evidence="1">Uncharacterized protein</fullName>
    </submittedName>
</protein>
<organism evidence="1">
    <name type="scientific">Siphoviridae sp. ctoRD1</name>
    <dbReference type="NCBI Taxonomy" id="2825669"/>
    <lineage>
        <taxon>Viruses</taxon>
        <taxon>Duplodnaviria</taxon>
        <taxon>Heunggongvirae</taxon>
        <taxon>Uroviricota</taxon>
        <taxon>Caudoviricetes</taxon>
    </lineage>
</organism>